<reference evidence="3 4" key="1">
    <citation type="submission" date="2024-09" db="EMBL/GenBank/DDBJ databases">
        <authorList>
            <person name="Sun Q."/>
            <person name="Mori K."/>
        </authorList>
    </citation>
    <scope>NUCLEOTIDE SEQUENCE [LARGE SCALE GENOMIC DNA]</scope>
    <source>
        <strain evidence="3 4">JCM 12520</strain>
    </source>
</reference>
<gene>
    <name evidence="3" type="ORF">ACFFNY_07925</name>
</gene>
<dbReference type="Pfam" id="PF03551">
    <property type="entry name" value="PadR"/>
    <property type="match status" value="1"/>
</dbReference>
<organism evidence="3 4">
    <name type="scientific">Paenibacillus hodogayensis</name>
    <dbReference type="NCBI Taxonomy" id="279208"/>
    <lineage>
        <taxon>Bacteria</taxon>
        <taxon>Bacillati</taxon>
        <taxon>Bacillota</taxon>
        <taxon>Bacilli</taxon>
        <taxon>Bacillales</taxon>
        <taxon>Paenibacillaceae</taxon>
        <taxon>Paenibacillus</taxon>
    </lineage>
</organism>
<dbReference type="InterPro" id="IPR052509">
    <property type="entry name" value="Metal_resp_DNA-bind_regulator"/>
</dbReference>
<feature type="region of interest" description="Disordered" evidence="1">
    <location>
        <begin position="185"/>
        <end position="206"/>
    </location>
</feature>
<dbReference type="PANTHER" id="PTHR33169">
    <property type="entry name" value="PADR-FAMILY TRANSCRIPTIONAL REGULATOR"/>
    <property type="match status" value="1"/>
</dbReference>
<keyword evidence="4" id="KW-1185">Reference proteome</keyword>
<dbReference type="InterPro" id="IPR036390">
    <property type="entry name" value="WH_DNA-bd_sf"/>
</dbReference>
<proteinExistence type="predicted"/>
<dbReference type="Gene3D" id="1.10.10.10">
    <property type="entry name" value="Winged helix-like DNA-binding domain superfamily/Winged helix DNA-binding domain"/>
    <property type="match status" value="1"/>
</dbReference>
<dbReference type="InterPro" id="IPR036388">
    <property type="entry name" value="WH-like_DNA-bd_sf"/>
</dbReference>
<feature type="domain" description="Transcription regulator PadR N-terminal" evidence="2">
    <location>
        <begin position="5"/>
        <end position="80"/>
    </location>
</feature>
<evidence type="ECO:0000259" key="2">
    <source>
        <dbReference type="Pfam" id="PF03551"/>
    </source>
</evidence>
<dbReference type="PANTHER" id="PTHR33169:SF27">
    <property type="entry name" value="TRANSCRIPTIONAL REGULATOR PADR FAMILY PROTEIN"/>
    <property type="match status" value="1"/>
</dbReference>
<evidence type="ECO:0000313" key="4">
    <source>
        <dbReference type="Proteomes" id="UP001589619"/>
    </source>
</evidence>
<dbReference type="EMBL" id="JBHMAG010000007">
    <property type="protein sequence ID" value="MFB9751494.1"/>
    <property type="molecule type" value="Genomic_DNA"/>
</dbReference>
<sequence length="206" mass="23908">MRLAILGLLMEGESHPYELRQKMIEREMHRFIKMKDGSLYYAIDQLKKEGMIETVEVVRDTNRPEKTIYRITPAGRDCFQRLLIEQMEADVPFHHPMHMALPFSHYGDTDKIIEVLRKKLVLVEERTERMKQVYEEHIGIVPRGVLHLMISGYEHGLTTTRWLRRLLQDAEDGLLKNCFDAIPEYPPTLPADRPEKPDGAGEGGAL</sequence>
<protein>
    <submittedName>
        <fullName evidence="3">PadR family transcriptional regulator</fullName>
    </submittedName>
</protein>
<comment type="caution">
    <text evidence="3">The sequence shown here is derived from an EMBL/GenBank/DDBJ whole genome shotgun (WGS) entry which is preliminary data.</text>
</comment>
<dbReference type="InterPro" id="IPR005149">
    <property type="entry name" value="Tscrpt_reg_PadR_N"/>
</dbReference>
<dbReference type="SUPFAM" id="SSF46785">
    <property type="entry name" value="Winged helix' DNA-binding domain"/>
    <property type="match status" value="1"/>
</dbReference>
<evidence type="ECO:0000256" key="1">
    <source>
        <dbReference type="SAM" id="MobiDB-lite"/>
    </source>
</evidence>
<dbReference type="RefSeq" id="WP_344912062.1">
    <property type="nucleotide sequence ID" value="NZ_BAAAYO010000010.1"/>
</dbReference>
<name>A0ABV5VT62_9BACL</name>
<evidence type="ECO:0000313" key="3">
    <source>
        <dbReference type="EMBL" id="MFB9751494.1"/>
    </source>
</evidence>
<dbReference type="Proteomes" id="UP001589619">
    <property type="component" value="Unassembled WGS sequence"/>
</dbReference>
<accession>A0ABV5VT62</accession>